<comment type="catalytic activity">
    <reaction evidence="8 9">
        <text>O-phospho-L-threonyl-[protein] + H2O = L-threonyl-[protein] + phosphate</text>
        <dbReference type="Rhea" id="RHEA:47004"/>
        <dbReference type="Rhea" id="RHEA-COMP:11060"/>
        <dbReference type="Rhea" id="RHEA-COMP:11605"/>
        <dbReference type="ChEBI" id="CHEBI:15377"/>
        <dbReference type="ChEBI" id="CHEBI:30013"/>
        <dbReference type="ChEBI" id="CHEBI:43474"/>
        <dbReference type="ChEBI" id="CHEBI:61977"/>
        <dbReference type="EC" id="3.1.3.16"/>
    </reaction>
</comment>
<accession>A0A5P1E6Y3</accession>
<dbReference type="Proteomes" id="UP000243459">
    <property type="component" value="Chromosome 9"/>
</dbReference>
<proteinExistence type="inferred from homology"/>
<dbReference type="Gramene" id="ONK58384">
    <property type="protein sequence ID" value="ONK58384"/>
    <property type="gene ID" value="A4U43_C09F11740"/>
</dbReference>
<dbReference type="OMA" id="CQEIERT"/>
<evidence type="ECO:0000313" key="11">
    <source>
        <dbReference type="Proteomes" id="UP000243459"/>
    </source>
</evidence>
<evidence type="ECO:0000313" key="10">
    <source>
        <dbReference type="EMBL" id="ONK58384.1"/>
    </source>
</evidence>
<keyword evidence="4 9" id="KW-0378">Hydrolase</keyword>
<evidence type="ECO:0000256" key="7">
    <source>
        <dbReference type="ARBA" id="ARBA00047761"/>
    </source>
</evidence>
<dbReference type="EC" id="3.1.3.16" evidence="9"/>
<keyword evidence="6 9" id="KW-0539">Nucleus</keyword>
<name>A0A5P1E6Y3_ASPOF</name>
<evidence type="ECO:0000256" key="4">
    <source>
        <dbReference type="ARBA" id="ARBA00022801"/>
    </source>
</evidence>
<dbReference type="GO" id="GO:0005634">
    <property type="term" value="C:nucleus"/>
    <property type="evidence" value="ECO:0007669"/>
    <property type="project" value="UniProtKB-SubCell"/>
</dbReference>
<organism evidence="10 11">
    <name type="scientific">Asparagus officinalis</name>
    <name type="common">Garden asparagus</name>
    <dbReference type="NCBI Taxonomy" id="4686"/>
    <lineage>
        <taxon>Eukaryota</taxon>
        <taxon>Viridiplantae</taxon>
        <taxon>Streptophyta</taxon>
        <taxon>Embryophyta</taxon>
        <taxon>Tracheophyta</taxon>
        <taxon>Spermatophyta</taxon>
        <taxon>Magnoliopsida</taxon>
        <taxon>Liliopsida</taxon>
        <taxon>Asparagales</taxon>
        <taxon>Asparagaceae</taxon>
        <taxon>Asparagoideae</taxon>
        <taxon>Asparagus</taxon>
    </lineage>
</organism>
<sequence length="72" mass="8257">ICTREQPLMHPVLMLNMDVKDSHEEAAAGAKLALDLCMQLEAAKSWEDEIDDIVRTFEKENNKSLLFNVSFY</sequence>
<evidence type="ECO:0000256" key="8">
    <source>
        <dbReference type="ARBA" id="ARBA00048336"/>
    </source>
</evidence>
<evidence type="ECO:0000256" key="6">
    <source>
        <dbReference type="ARBA" id="ARBA00023242"/>
    </source>
</evidence>
<comment type="subcellular location">
    <subcellularLocation>
        <location evidence="1 9">Nucleus</location>
    </subcellularLocation>
</comment>
<comment type="similarity">
    <text evidence="2 9">Belongs to the SSU72 phosphatase family.</text>
</comment>
<dbReference type="Pfam" id="PF04722">
    <property type="entry name" value="Ssu72"/>
    <property type="match status" value="1"/>
</dbReference>
<feature type="non-terminal residue" evidence="10">
    <location>
        <position position="1"/>
    </location>
</feature>
<dbReference type="PANTHER" id="PTHR20383">
    <property type="entry name" value="RNA POLYMERASE II SUBUNIT A C-TERMINAL DOMAIN PHOSPHATASE"/>
    <property type="match status" value="1"/>
</dbReference>
<dbReference type="GO" id="GO:0004722">
    <property type="term" value="F:protein serine/threonine phosphatase activity"/>
    <property type="evidence" value="ECO:0007669"/>
    <property type="project" value="UniProtKB-UniRule"/>
</dbReference>
<evidence type="ECO:0000256" key="3">
    <source>
        <dbReference type="ARBA" id="ARBA00022664"/>
    </source>
</evidence>
<reference evidence="11" key="1">
    <citation type="journal article" date="2017" name="Nat. Commun.">
        <title>The asparagus genome sheds light on the origin and evolution of a young Y chromosome.</title>
        <authorList>
            <person name="Harkess A."/>
            <person name="Zhou J."/>
            <person name="Xu C."/>
            <person name="Bowers J.E."/>
            <person name="Van der Hulst R."/>
            <person name="Ayyampalayam S."/>
            <person name="Mercati F."/>
            <person name="Riccardi P."/>
            <person name="McKain M.R."/>
            <person name="Kakrana A."/>
            <person name="Tang H."/>
            <person name="Ray J."/>
            <person name="Groenendijk J."/>
            <person name="Arikit S."/>
            <person name="Mathioni S.M."/>
            <person name="Nakano M."/>
            <person name="Shan H."/>
            <person name="Telgmann-Rauber A."/>
            <person name="Kanno A."/>
            <person name="Yue Z."/>
            <person name="Chen H."/>
            <person name="Li W."/>
            <person name="Chen Y."/>
            <person name="Xu X."/>
            <person name="Zhang Y."/>
            <person name="Luo S."/>
            <person name="Chen H."/>
            <person name="Gao J."/>
            <person name="Mao Z."/>
            <person name="Pires J.C."/>
            <person name="Luo M."/>
            <person name="Kudrna D."/>
            <person name="Wing R.A."/>
            <person name="Meyers B.C."/>
            <person name="Yi K."/>
            <person name="Kong H."/>
            <person name="Lavrijsen P."/>
            <person name="Sunseri F."/>
            <person name="Falavigna A."/>
            <person name="Ye Y."/>
            <person name="Leebens-Mack J.H."/>
            <person name="Chen G."/>
        </authorList>
    </citation>
    <scope>NUCLEOTIDE SEQUENCE [LARGE SCALE GENOMIC DNA]</scope>
    <source>
        <strain evidence="11">cv. DH0086</strain>
    </source>
</reference>
<dbReference type="EMBL" id="CM007389">
    <property type="protein sequence ID" value="ONK58384.1"/>
    <property type="molecule type" value="Genomic_DNA"/>
</dbReference>
<dbReference type="InterPro" id="IPR006811">
    <property type="entry name" value="RNA_pol_II_suA"/>
</dbReference>
<dbReference type="Gene3D" id="3.40.50.2300">
    <property type="match status" value="1"/>
</dbReference>
<protein>
    <recommendedName>
        <fullName evidence="9">RNA polymerase II subunit A C-terminal domain phosphatase SSU72</fullName>
        <shortName evidence="9">CTD phosphatase SSU72</shortName>
        <ecNumber evidence="9">3.1.3.16</ecNumber>
    </recommendedName>
</protein>
<comment type="catalytic activity">
    <reaction evidence="7 9">
        <text>O-phospho-L-seryl-[protein] + H2O = L-seryl-[protein] + phosphate</text>
        <dbReference type="Rhea" id="RHEA:20629"/>
        <dbReference type="Rhea" id="RHEA-COMP:9863"/>
        <dbReference type="Rhea" id="RHEA-COMP:11604"/>
        <dbReference type="ChEBI" id="CHEBI:15377"/>
        <dbReference type="ChEBI" id="CHEBI:29999"/>
        <dbReference type="ChEBI" id="CHEBI:43474"/>
        <dbReference type="ChEBI" id="CHEBI:83421"/>
        <dbReference type="EC" id="3.1.3.16"/>
    </reaction>
</comment>
<comment type="function">
    <text evidence="9">Protein phosphatase that catalyzes the dephosphorylation of the C-terminal domain of RNA polymerase II. Plays a role in RNA processing and termination.</text>
</comment>
<evidence type="ECO:0000256" key="2">
    <source>
        <dbReference type="ARBA" id="ARBA00008978"/>
    </source>
</evidence>
<evidence type="ECO:0000256" key="9">
    <source>
        <dbReference type="RuleBase" id="RU369031"/>
    </source>
</evidence>
<gene>
    <name evidence="10" type="ORF">A4U43_C09F11740</name>
</gene>
<keyword evidence="11" id="KW-1185">Reference proteome</keyword>
<evidence type="ECO:0000256" key="1">
    <source>
        <dbReference type="ARBA" id="ARBA00004123"/>
    </source>
</evidence>
<dbReference type="GO" id="GO:0006397">
    <property type="term" value="P:mRNA processing"/>
    <property type="evidence" value="ECO:0007669"/>
    <property type="project" value="UniProtKB-KW"/>
</dbReference>
<keyword evidence="5 9" id="KW-0904">Protein phosphatase</keyword>
<dbReference type="AlphaFoldDB" id="A0A5P1E6Y3"/>
<evidence type="ECO:0000256" key="5">
    <source>
        <dbReference type="ARBA" id="ARBA00022912"/>
    </source>
</evidence>
<keyword evidence="3 9" id="KW-0507">mRNA processing</keyword>